<protein>
    <submittedName>
        <fullName evidence="2">Replication initiator protein A</fullName>
    </submittedName>
</protein>
<name>A0A0H2VIH5_STAES</name>
<reference evidence="2 3" key="1">
    <citation type="journal article" date="2003" name="Mol. Microbiol.">
        <title>Genome-based analysis of virulence genes in a non-biofilm-forming Staphylococcus epidermidis strain (ATCC 12228).</title>
        <authorList>
            <person name="Zhang Y.Q."/>
            <person name="Ren S.X."/>
            <person name="Li H.L."/>
            <person name="Wang Y.X."/>
            <person name="Fu G."/>
            <person name="Yang J."/>
            <person name="Qin Z.Q."/>
            <person name="Miao Y.G."/>
            <person name="Wang W.Y."/>
            <person name="Chen R.S."/>
            <person name="Shen Y."/>
            <person name="Chen Z."/>
            <person name="Yuan Z.H."/>
            <person name="Zhao G.P."/>
            <person name="Qu D."/>
            <person name="Danchin A."/>
            <person name="Wen Y.M."/>
        </authorList>
    </citation>
    <scope>NUCLEOTIDE SEQUENCE [LARGE SCALE GENOMIC DNA]</scope>
    <source>
        <strain evidence="3">ATCC 12228 / FDA PCI 1200</strain>
    </source>
</reference>
<sequence length="149" mass="17784">MITENLSNNKYVSIFDVDVNSDFMTLPKAFINISYYREMSVDSKFIYIILLDRAKLSFQNDWFDNEGRIYFNFKNDDLRFITNIPSKQRLIKAKKELMDKNLLEQKRYGQGKPNRLYILYPLTELELRQLESTRELGEGINGEEELLYN</sequence>
<evidence type="ECO:0000313" key="3">
    <source>
        <dbReference type="Proteomes" id="UP000001411"/>
    </source>
</evidence>
<dbReference type="eggNOG" id="ENOG503304N">
    <property type="taxonomic scope" value="Bacteria"/>
</dbReference>
<dbReference type="Pfam" id="PF06970">
    <property type="entry name" value="RepA_N"/>
    <property type="match status" value="1"/>
</dbReference>
<dbReference type="OrthoDB" id="1695311at2"/>
<dbReference type="PATRIC" id="fig|176280.10.peg.1469"/>
<gene>
    <name evidence="2" type="ordered locus">SE_1505</name>
</gene>
<evidence type="ECO:0000259" key="1">
    <source>
        <dbReference type="Pfam" id="PF06970"/>
    </source>
</evidence>
<dbReference type="InterPro" id="IPR010724">
    <property type="entry name" value="RepA_N"/>
</dbReference>
<dbReference type="HOGENOM" id="CLU_051810_3_1_9"/>
<feature type="domain" description="Replication initiator A N-terminal" evidence="1">
    <location>
        <begin position="22"/>
        <end position="97"/>
    </location>
</feature>
<organism evidence="2 3">
    <name type="scientific">Staphylococcus epidermidis (strain ATCC 12228 / FDA PCI 1200)</name>
    <dbReference type="NCBI Taxonomy" id="176280"/>
    <lineage>
        <taxon>Bacteria</taxon>
        <taxon>Bacillati</taxon>
        <taxon>Bacillota</taxon>
        <taxon>Bacilli</taxon>
        <taxon>Bacillales</taxon>
        <taxon>Staphylococcaceae</taxon>
        <taxon>Staphylococcus</taxon>
    </lineage>
</organism>
<dbReference type="KEGG" id="sep:SE_1505"/>
<dbReference type="Proteomes" id="UP000001411">
    <property type="component" value="Chromosome"/>
</dbReference>
<dbReference type="AlphaFoldDB" id="A0A0H2VIH5"/>
<accession>A0A0H2VIH5</accession>
<dbReference type="RefSeq" id="WP_002484696.1">
    <property type="nucleotide sequence ID" value="NC_004461.1"/>
</dbReference>
<dbReference type="EMBL" id="AE015929">
    <property type="protein sequence ID" value="AAO05104.1"/>
    <property type="molecule type" value="Genomic_DNA"/>
</dbReference>
<proteinExistence type="predicted"/>
<evidence type="ECO:0000313" key="2">
    <source>
        <dbReference type="EMBL" id="AAO05104.1"/>
    </source>
</evidence>